<keyword evidence="3" id="KW-1185">Reference proteome</keyword>
<dbReference type="Proteomes" id="UP000593571">
    <property type="component" value="Unassembled WGS sequence"/>
</dbReference>
<feature type="region of interest" description="Disordered" evidence="1">
    <location>
        <begin position="1"/>
        <end position="20"/>
    </location>
</feature>
<evidence type="ECO:0000256" key="1">
    <source>
        <dbReference type="SAM" id="MobiDB-lite"/>
    </source>
</evidence>
<protein>
    <submittedName>
        <fullName evidence="2">Uncharacterized protein</fullName>
    </submittedName>
</protein>
<proteinExistence type="predicted"/>
<comment type="caution">
    <text evidence="2">The sequence shown here is derived from an EMBL/GenBank/DDBJ whole genome shotgun (WGS) entry which is preliminary data.</text>
</comment>
<feature type="compositionally biased region" description="Basic and acidic residues" evidence="1">
    <location>
        <begin position="162"/>
        <end position="180"/>
    </location>
</feature>
<organism evidence="2 3">
    <name type="scientific">Rousettus aegyptiacus</name>
    <name type="common">Egyptian fruit bat</name>
    <name type="synonym">Pteropus aegyptiacus</name>
    <dbReference type="NCBI Taxonomy" id="9407"/>
    <lineage>
        <taxon>Eukaryota</taxon>
        <taxon>Metazoa</taxon>
        <taxon>Chordata</taxon>
        <taxon>Craniata</taxon>
        <taxon>Vertebrata</taxon>
        <taxon>Euteleostomi</taxon>
        <taxon>Mammalia</taxon>
        <taxon>Eutheria</taxon>
        <taxon>Laurasiatheria</taxon>
        <taxon>Chiroptera</taxon>
        <taxon>Yinpterochiroptera</taxon>
        <taxon>Pteropodoidea</taxon>
        <taxon>Pteropodidae</taxon>
        <taxon>Rousettinae</taxon>
        <taxon>Rousettus</taxon>
    </lineage>
</organism>
<accession>A0A7J8BFC1</accession>
<feature type="region of interest" description="Disordered" evidence="1">
    <location>
        <begin position="142"/>
        <end position="180"/>
    </location>
</feature>
<gene>
    <name evidence="2" type="ORF">HJG63_009836</name>
</gene>
<dbReference type="EMBL" id="JACASE010000017">
    <property type="protein sequence ID" value="KAF6397189.1"/>
    <property type="molecule type" value="Genomic_DNA"/>
</dbReference>
<sequence length="180" mass="19479">MAAASRAAAWHRTPRAPRTKGCDWRQGADLLLQALSALGAVSCFCGGEKSHLQILFQSQNLFRQSYKRDNGGGGGWGGVRYVCTSQILSHTHTPASGTQAPLSEPQAGAWPAEQGFRGHWITTNLSWLSPVHTLCPNSDRPLPDPHGCKQRGRGSPWGIVDPEGREGRSLSLPERDLTDS</sequence>
<dbReference type="AlphaFoldDB" id="A0A7J8BFC1"/>
<reference evidence="2 3" key="1">
    <citation type="journal article" date="2020" name="Nature">
        <title>Six reference-quality genomes reveal evolution of bat adaptations.</title>
        <authorList>
            <person name="Jebb D."/>
            <person name="Huang Z."/>
            <person name="Pippel M."/>
            <person name="Hughes G.M."/>
            <person name="Lavrichenko K."/>
            <person name="Devanna P."/>
            <person name="Winkler S."/>
            <person name="Jermiin L.S."/>
            <person name="Skirmuntt E.C."/>
            <person name="Katzourakis A."/>
            <person name="Burkitt-Gray L."/>
            <person name="Ray D.A."/>
            <person name="Sullivan K.A.M."/>
            <person name="Roscito J.G."/>
            <person name="Kirilenko B.M."/>
            <person name="Davalos L.M."/>
            <person name="Corthals A.P."/>
            <person name="Power M.L."/>
            <person name="Jones G."/>
            <person name="Ransome R.D."/>
            <person name="Dechmann D.K.N."/>
            <person name="Locatelli A.G."/>
            <person name="Puechmaille S.J."/>
            <person name="Fedrigo O."/>
            <person name="Jarvis E.D."/>
            <person name="Hiller M."/>
            <person name="Vernes S.C."/>
            <person name="Myers E.W."/>
            <person name="Teeling E.C."/>
        </authorList>
    </citation>
    <scope>NUCLEOTIDE SEQUENCE [LARGE SCALE GENOMIC DNA]</scope>
    <source>
        <strain evidence="2">MRouAeg1</strain>
        <tissue evidence="2">Muscle</tissue>
    </source>
</reference>
<evidence type="ECO:0000313" key="3">
    <source>
        <dbReference type="Proteomes" id="UP000593571"/>
    </source>
</evidence>
<evidence type="ECO:0000313" key="2">
    <source>
        <dbReference type="EMBL" id="KAF6397189.1"/>
    </source>
</evidence>
<name>A0A7J8BFC1_ROUAE</name>